<keyword evidence="3" id="KW-1185">Reference proteome</keyword>
<reference evidence="2 3" key="1">
    <citation type="submission" date="2017-07" db="EMBL/GenBank/DDBJ databases">
        <title>Draft Genome Sequences of Select Purple Nonsulfur Bacteria.</title>
        <authorList>
            <person name="Lasarre B."/>
            <person name="Mckinlay J.B."/>
        </authorList>
    </citation>
    <scope>NUCLEOTIDE SEQUENCE [LARGE SCALE GENOMIC DNA]</scope>
    <source>
        <strain evidence="2 3">DSM 5909</strain>
    </source>
</reference>
<keyword evidence="1" id="KW-0732">Signal</keyword>
<dbReference type="InterPro" id="IPR036866">
    <property type="entry name" value="RibonucZ/Hydroxyglut_hydro"/>
</dbReference>
<dbReference type="PANTHER" id="PTHR39189">
    <property type="entry name" value="UPF0173 METAL-DEPENDENT HYDROLASE YTKL"/>
    <property type="match status" value="1"/>
</dbReference>
<name>A0A327KJD3_9BRAD</name>
<sequence>MPSTPVWRRAIAFATSLASLLALLIVPVATPLAPAVAQPAAPAAPVAPERPDTCPGLVSALPPRAVPAAFRPVALAPDQVRLTYVGHSTFLIESPKLVRVATDYNDYVKPPVLPDIATMNRAHSSHFTLAPDPGIRFVLHGWRDDGKPAGHDLSYQDVHVRSVATNIRDWSGGGTDRHGNSIFIVEAGTLCIAHLGHLHHTLTPQQIAEIGRVDVVLVPVDGSYTLDLDGMVEVLQALKAPLMIPMHYFSRYTLDRFLERVKADYDVEISDTPSVVVSKTSLPAKPKFLVLPGR</sequence>
<protein>
    <recommendedName>
        <fullName evidence="4">Zn-dependent hydrolase</fullName>
    </recommendedName>
</protein>
<dbReference type="Gene3D" id="3.60.15.10">
    <property type="entry name" value="Ribonuclease Z/Hydroxyacylglutathione hydrolase-like"/>
    <property type="match status" value="1"/>
</dbReference>
<dbReference type="RefSeq" id="WP_111422088.1">
    <property type="nucleotide sequence ID" value="NZ_NPEX01000326.1"/>
</dbReference>
<evidence type="ECO:0000313" key="2">
    <source>
        <dbReference type="EMBL" id="RAI38890.1"/>
    </source>
</evidence>
<proteinExistence type="predicted"/>
<evidence type="ECO:0000313" key="3">
    <source>
        <dbReference type="Proteomes" id="UP000249130"/>
    </source>
</evidence>
<dbReference type="PANTHER" id="PTHR39189:SF1">
    <property type="entry name" value="UPF0173 METAL-DEPENDENT HYDROLASE YTKL"/>
    <property type="match status" value="1"/>
</dbReference>
<evidence type="ECO:0008006" key="4">
    <source>
        <dbReference type="Google" id="ProtNLM"/>
    </source>
</evidence>
<organism evidence="2 3">
    <name type="scientific">Rhodoplanes roseus</name>
    <dbReference type="NCBI Taxonomy" id="29409"/>
    <lineage>
        <taxon>Bacteria</taxon>
        <taxon>Pseudomonadati</taxon>
        <taxon>Pseudomonadota</taxon>
        <taxon>Alphaproteobacteria</taxon>
        <taxon>Hyphomicrobiales</taxon>
        <taxon>Nitrobacteraceae</taxon>
        <taxon>Rhodoplanes</taxon>
    </lineage>
</organism>
<dbReference type="SUPFAM" id="SSF56281">
    <property type="entry name" value="Metallo-hydrolase/oxidoreductase"/>
    <property type="match status" value="1"/>
</dbReference>
<evidence type="ECO:0000256" key="1">
    <source>
        <dbReference type="SAM" id="SignalP"/>
    </source>
</evidence>
<accession>A0A327KJD3</accession>
<feature type="signal peptide" evidence="1">
    <location>
        <begin position="1"/>
        <end position="37"/>
    </location>
</feature>
<gene>
    <name evidence="2" type="ORF">CH341_27005</name>
</gene>
<comment type="caution">
    <text evidence="2">The sequence shown here is derived from an EMBL/GenBank/DDBJ whole genome shotgun (WGS) entry which is preliminary data.</text>
</comment>
<dbReference type="AlphaFoldDB" id="A0A327KJD3"/>
<dbReference type="OrthoDB" id="7343000at2"/>
<dbReference type="EMBL" id="NPEX01000326">
    <property type="protein sequence ID" value="RAI38890.1"/>
    <property type="molecule type" value="Genomic_DNA"/>
</dbReference>
<dbReference type="Pfam" id="PF13483">
    <property type="entry name" value="Lactamase_B_3"/>
    <property type="match status" value="1"/>
</dbReference>
<dbReference type="Proteomes" id="UP000249130">
    <property type="component" value="Unassembled WGS sequence"/>
</dbReference>
<feature type="chain" id="PRO_5016335255" description="Zn-dependent hydrolase" evidence="1">
    <location>
        <begin position="38"/>
        <end position="294"/>
    </location>
</feature>